<keyword evidence="3" id="KW-1015">Disulfide bond</keyword>
<dbReference type="PROSITE" id="PS51352">
    <property type="entry name" value="THIOREDOXIN_2"/>
    <property type="match status" value="1"/>
</dbReference>
<comment type="subcellular location">
    <subcellularLocation>
        <location evidence="1">Cell envelope</location>
    </subcellularLocation>
</comment>
<evidence type="ECO:0000259" key="5">
    <source>
        <dbReference type="PROSITE" id="PS51352"/>
    </source>
</evidence>
<reference evidence="6 7" key="1">
    <citation type="submission" date="2018-08" db="EMBL/GenBank/DDBJ databases">
        <title>A genome reference for cultivated species of the human gut microbiota.</title>
        <authorList>
            <person name="Zou Y."/>
            <person name="Xue W."/>
            <person name="Luo G."/>
        </authorList>
    </citation>
    <scope>NUCLEOTIDE SEQUENCE [LARGE SCALE GENOMIC DNA]</scope>
    <source>
        <strain evidence="6 7">AF14-49</strain>
    </source>
</reference>
<proteinExistence type="predicted"/>
<protein>
    <submittedName>
        <fullName evidence="6">TlpA family protein disulfide reductase</fullName>
    </submittedName>
</protein>
<dbReference type="PANTHER" id="PTHR42852">
    <property type="entry name" value="THIOL:DISULFIDE INTERCHANGE PROTEIN DSBE"/>
    <property type="match status" value="1"/>
</dbReference>
<dbReference type="RefSeq" id="WP_118260952.1">
    <property type="nucleotide sequence ID" value="NZ_CALBWO010000046.1"/>
</dbReference>
<evidence type="ECO:0000256" key="3">
    <source>
        <dbReference type="ARBA" id="ARBA00023157"/>
    </source>
</evidence>
<dbReference type="EMBL" id="QRZA01000019">
    <property type="protein sequence ID" value="RGV32627.1"/>
    <property type="molecule type" value="Genomic_DNA"/>
</dbReference>
<comment type="caution">
    <text evidence="6">The sequence shown here is derived from an EMBL/GenBank/DDBJ whole genome shotgun (WGS) entry which is preliminary data.</text>
</comment>
<dbReference type="PANTHER" id="PTHR42852:SF6">
    <property type="entry name" value="THIOL:DISULFIDE INTERCHANGE PROTEIN DSBE"/>
    <property type="match status" value="1"/>
</dbReference>
<dbReference type="AlphaFoldDB" id="A0A412WY43"/>
<dbReference type="InterPro" id="IPR036249">
    <property type="entry name" value="Thioredoxin-like_sf"/>
</dbReference>
<dbReference type="InterPro" id="IPR013766">
    <property type="entry name" value="Thioredoxin_domain"/>
</dbReference>
<dbReference type="Pfam" id="PF08534">
    <property type="entry name" value="Redoxin"/>
    <property type="match status" value="1"/>
</dbReference>
<evidence type="ECO:0000256" key="4">
    <source>
        <dbReference type="ARBA" id="ARBA00023284"/>
    </source>
</evidence>
<evidence type="ECO:0000256" key="1">
    <source>
        <dbReference type="ARBA" id="ARBA00004196"/>
    </source>
</evidence>
<dbReference type="GO" id="GO:0016491">
    <property type="term" value="F:oxidoreductase activity"/>
    <property type="evidence" value="ECO:0007669"/>
    <property type="project" value="InterPro"/>
</dbReference>
<gene>
    <name evidence="6" type="ORF">DWW18_13640</name>
</gene>
<accession>A0A412WY43</accession>
<evidence type="ECO:0000313" key="7">
    <source>
        <dbReference type="Proteomes" id="UP000283589"/>
    </source>
</evidence>
<sequence length="456" mass="52362">MRKVIFVLGLLFYSSVIVCAQKYAIIKGAVEDQWLSQVNLFKTIDGRLEVYATSNVASDGSFGFLIKPEESGFYSLGQDDRMNFPVYIEEGDEVNIVLRENKASLVAKNTKENIQLYKWLDYAYDIWFSSVFFDKIPPTYTYENFFLDFEKFLAGLADLKANLKSGNNSFDSLLKEWIDYCVDYYAINFLYTPRHKHPQHSDWPEFYNSIIRSDKFTNEKVLSFPNGVRILSSYADFASHTQSEENANGQSRAQIALKVLQNDRLRGEYVINSLAPGWRTYEQYLSCMEMYGKYLIAPSLKTRAEVIGTKLYETREGGIAADFTYPDMNGKKVSLSDFKGKVVLIDVWATWCGPCKYQIPYLKRLEEEMRDSDVVFLGVSLDEGKDKQKWLDFIKKEQLGGVQLHAEGWGKITKDYKIKGIPHFIVVDRKGNIVSTDAPRPSQPELKAILEAELKK</sequence>
<dbReference type="InterPro" id="IPR017937">
    <property type="entry name" value="Thioredoxin_CS"/>
</dbReference>
<organism evidence="6 7">
    <name type="scientific">Butyricimonas virosa</name>
    <dbReference type="NCBI Taxonomy" id="544645"/>
    <lineage>
        <taxon>Bacteria</taxon>
        <taxon>Pseudomonadati</taxon>
        <taxon>Bacteroidota</taxon>
        <taxon>Bacteroidia</taxon>
        <taxon>Bacteroidales</taxon>
        <taxon>Odoribacteraceae</taxon>
        <taxon>Butyricimonas</taxon>
    </lineage>
</organism>
<dbReference type="CDD" id="cd02966">
    <property type="entry name" value="TlpA_like_family"/>
    <property type="match status" value="1"/>
</dbReference>
<dbReference type="Proteomes" id="UP000283589">
    <property type="component" value="Unassembled WGS sequence"/>
</dbReference>
<evidence type="ECO:0000256" key="2">
    <source>
        <dbReference type="ARBA" id="ARBA00022748"/>
    </source>
</evidence>
<dbReference type="Gene3D" id="3.40.30.10">
    <property type="entry name" value="Glutaredoxin"/>
    <property type="match status" value="1"/>
</dbReference>
<dbReference type="PROSITE" id="PS00194">
    <property type="entry name" value="THIOREDOXIN_1"/>
    <property type="match status" value="1"/>
</dbReference>
<dbReference type="InterPro" id="IPR050553">
    <property type="entry name" value="Thioredoxin_ResA/DsbE_sf"/>
</dbReference>
<dbReference type="InterPro" id="IPR013740">
    <property type="entry name" value="Redoxin"/>
</dbReference>
<name>A0A412WY43_9BACT</name>
<dbReference type="GO" id="GO:0017004">
    <property type="term" value="P:cytochrome complex assembly"/>
    <property type="evidence" value="ECO:0007669"/>
    <property type="project" value="UniProtKB-KW"/>
</dbReference>
<keyword evidence="4" id="KW-0676">Redox-active center</keyword>
<dbReference type="GO" id="GO:0030313">
    <property type="term" value="C:cell envelope"/>
    <property type="evidence" value="ECO:0007669"/>
    <property type="project" value="UniProtKB-SubCell"/>
</dbReference>
<dbReference type="SUPFAM" id="SSF52833">
    <property type="entry name" value="Thioredoxin-like"/>
    <property type="match status" value="1"/>
</dbReference>
<feature type="domain" description="Thioredoxin" evidence="5">
    <location>
        <begin position="314"/>
        <end position="455"/>
    </location>
</feature>
<keyword evidence="2" id="KW-0201">Cytochrome c-type biogenesis</keyword>
<evidence type="ECO:0000313" key="6">
    <source>
        <dbReference type="EMBL" id="RGV32627.1"/>
    </source>
</evidence>